<organism evidence="1 2">
    <name type="scientific">Leptolyngbya subtilissima DQ-A4</name>
    <dbReference type="NCBI Taxonomy" id="2933933"/>
    <lineage>
        <taxon>Bacteria</taxon>
        <taxon>Bacillati</taxon>
        <taxon>Cyanobacteriota</taxon>
        <taxon>Cyanophyceae</taxon>
        <taxon>Leptolyngbyales</taxon>
        <taxon>Leptolyngbyaceae</taxon>
        <taxon>Leptolyngbya group</taxon>
        <taxon>Leptolyngbya</taxon>
    </lineage>
</organism>
<keyword evidence="2" id="KW-1185">Reference proteome</keyword>
<dbReference type="Proteomes" id="UP001482513">
    <property type="component" value="Unassembled WGS sequence"/>
</dbReference>
<evidence type="ECO:0000313" key="1">
    <source>
        <dbReference type="EMBL" id="MEP0946750.1"/>
    </source>
</evidence>
<proteinExistence type="predicted"/>
<sequence length="49" mass="5872">MEKVCWEQFKHRYDGPDGQLKAWADYQRAYQQWRRSCLTDAASLGPSHR</sequence>
<name>A0ABV0K1U3_9CYAN</name>
<dbReference type="RefSeq" id="WP_190696711.1">
    <property type="nucleotide sequence ID" value="NZ_JAMPKX010000002.1"/>
</dbReference>
<accession>A0ABV0K1U3</accession>
<evidence type="ECO:0008006" key="3">
    <source>
        <dbReference type="Google" id="ProtNLM"/>
    </source>
</evidence>
<evidence type="ECO:0000313" key="2">
    <source>
        <dbReference type="Proteomes" id="UP001482513"/>
    </source>
</evidence>
<protein>
    <recommendedName>
        <fullName evidence="3">Transposase</fullName>
    </recommendedName>
</protein>
<dbReference type="EMBL" id="JAMPKX010000002">
    <property type="protein sequence ID" value="MEP0946750.1"/>
    <property type="molecule type" value="Genomic_DNA"/>
</dbReference>
<reference evidence="1 2" key="1">
    <citation type="submission" date="2022-04" db="EMBL/GenBank/DDBJ databases">
        <title>Positive selection, recombination, and allopatry shape intraspecific diversity of widespread and dominant cyanobacteria.</title>
        <authorList>
            <person name="Wei J."/>
            <person name="Shu W."/>
            <person name="Hu C."/>
        </authorList>
    </citation>
    <scope>NUCLEOTIDE SEQUENCE [LARGE SCALE GENOMIC DNA]</scope>
    <source>
        <strain evidence="1 2">DQ-A4</strain>
    </source>
</reference>
<comment type="caution">
    <text evidence="1">The sequence shown here is derived from an EMBL/GenBank/DDBJ whole genome shotgun (WGS) entry which is preliminary data.</text>
</comment>
<gene>
    <name evidence="1" type="ORF">NC992_07690</name>
</gene>